<sequence length="394" mass="45387">MASDEKQIVAQHNDLIQAVAKMERMPLKLFEIIVGSYDDRKNTDTVYIKKKLVYDLLSLEGTNRNSRLRTAIHELHTNATFHFKTKEADGSITEYSISPIQEIMWNHAQDDIKVVFAPKLLPYISLLQSNFTKYRLADVARLNSKHAIIIYKLLAMNYNQYQYYASRKFNSEKLDEFANPTITIKELRRLTSTENKYLGRFSSFETKVLKLPLKEINENTAFSISYDKVKRGRQIYAIQFHVTKNDITVTDNGLGILQSAEYQRALNSPYTPLLATHQIIDMVTLMQDQSLVLSLASEVYPLYKKIVSDYGENALNKHLSYLKEHMNKVAQKGLTDYLAKAAQNRIDQLKNSSNAQKTEEMPAWTKKSSEELTKKATPEEIASLKQRIANRKKK</sequence>
<dbReference type="GO" id="GO:0003887">
    <property type="term" value="F:DNA-directed DNA polymerase activity"/>
    <property type="evidence" value="ECO:0007669"/>
    <property type="project" value="InterPro"/>
</dbReference>
<evidence type="ECO:0000259" key="4">
    <source>
        <dbReference type="Pfam" id="PF06430"/>
    </source>
</evidence>
<reference evidence="5 6" key="1">
    <citation type="submission" date="2019-11" db="EMBL/GenBank/DDBJ databases">
        <title>Draft genome sequence of 12 host-associated Lactobacillus reuteri rodent strains.</title>
        <authorList>
            <person name="Zhang S."/>
            <person name="Ozcam M."/>
            <person name="Van Pijkeren J.P."/>
        </authorList>
    </citation>
    <scope>NUCLEOTIDE SEQUENCE [LARGE SCALE GENOMIC DNA]</scope>
    <source>
        <strain evidence="5 6">CR</strain>
    </source>
</reference>
<evidence type="ECO:0000256" key="1">
    <source>
        <dbReference type="ARBA" id="ARBA00038283"/>
    </source>
</evidence>
<dbReference type="InterPro" id="IPR000525">
    <property type="entry name" value="Initiator_Rep_WH1"/>
</dbReference>
<dbReference type="SUPFAM" id="SSF46785">
    <property type="entry name" value="Winged helix' DNA-binding domain"/>
    <property type="match status" value="2"/>
</dbReference>
<name>A0A7X2G5M1_LIMRT</name>
<feature type="region of interest" description="Disordered" evidence="2">
    <location>
        <begin position="349"/>
        <end position="394"/>
    </location>
</feature>
<dbReference type="InterPro" id="IPR036390">
    <property type="entry name" value="WH_DNA-bd_sf"/>
</dbReference>
<gene>
    <name evidence="5" type="ORF">GIX77_09840</name>
</gene>
<evidence type="ECO:0000313" key="6">
    <source>
        <dbReference type="Proteomes" id="UP000470878"/>
    </source>
</evidence>
<dbReference type="Pfam" id="PF06430">
    <property type="entry name" value="L_lactis_RepB_C"/>
    <property type="match status" value="1"/>
</dbReference>
<dbReference type="GO" id="GO:0006270">
    <property type="term" value="P:DNA replication initiation"/>
    <property type="evidence" value="ECO:0007669"/>
    <property type="project" value="InterPro"/>
</dbReference>
<dbReference type="InterPro" id="IPR010931">
    <property type="entry name" value="L_lactis_RepB_C"/>
</dbReference>
<comment type="similarity">
    <text evidence="1">Belongs to the initiator RepB protein family.</text>
</comment>
<feature type="compositionally biased region" description="Basic and acidic residues" evidence="2">
    <location>
        <begin position="367"/>
        <end position="378"/>
    </location>
</feature>
<dbReference type="Proteomes" id="UP000470878">
    <property type="component" value="Unassembled WGS sequence"/>
</dbReference>
<dbReference type="AlphaFoldDB" id="A0A7X2G5M1"/>
<organism evidence="5 6">
    <name type="scientific">Limosilactobacillus reuteri</name>
    <name type="common">Lactobacillus reuteri</name>
    <dbReference type="NCBI Taxonomy" id="1598"/>
    <lineage>
        <taxon>Bacteria</taxon>
        <taxon>Bacillati</taxon>
        <taxon>Bacillota</taxon>
        <taxon>Bacilli</taxon>
        <taxon>Lactobacillales</taxon>
        <taxon>Lactobacillaceae</taxon>
        <taxon>Limosilactobacillus</taxon>
    </lineage>
</organism>
<dbReference type="EMBL" id="WJMX01000026">
    <property type="protein sequence ID" value="MRH81057.1"/>
    <property type="molecule type" value="Genomic_DNA"/>
</dbReference>
<evidence type="ECO:0000313" key="5">
    <source>
        <dbReference type="EMBL" id="MRH81057.1"/>
    </source>
</evidence>
<comment type="caution">
    <text evidence="5">The sequence shown here is derived from an EMBL/GenBank/DDBJ whole genome shotgun (WGS) entry which is preliminary data.</text>
</comment>
<proteinExistence type="inferred from homology"/>
<dbReference type="Pfam" id="PF01051">
    <property type="entry name" value="Rep3_N"/>
    <property type="match status" value="1"/>
</dbReference>
<dbReference type="RefSeq" id="WP_153705754.1">
    <property type="nucleotide sequence ID" value="NZ_WJMX01000026.1"/>
</dbReference>
<evidence type="ECO:0000259" key="3">
    <source>
        <dbReference type="Pfam" id="PF01051"/>
    </source>
</evidence>
<accession>A0A7X2G5M1</accession>
<feature type="domain" description="Initiator Rep protein WH1" evidence="3">
    <location>
        <begin position="8"/>
        <end position="154"/>
    </location>
</feature>
<feature type="domain" description="Lactococcus lactis RepB C-terminal" evidence="4">
    <location>
        <begin position="262"/>
        <end position="350"/>
    </location>
</feature>
<protein>
    <submittedName>
        <fullName evidence="5">RepB family plasmid replication initiator protein</fullName>
    </submittedName>
</protein>
<dbReference type="Pfam" id="PF21205">
    <property type="entry name" value="Rep3_C"/>
    <property type="match status" value="1"/>
</dbReference>
<dbReference type="Gene3D" id="1.10.10.10">
    <property type="entry name" value="Winged helix-like DNA-binding domain superfamily/Winged helix DNA-binding domain"/>
    <property type="match status" value="2"/>
</dbReference>
<dbReference type="InterPro" id="IPR036388">
    <property type="entry name" value="WH-like_DNA-bd_sf"/>
</dbReference>
<evidence type="ECO:0000256" key="2">
    <source>
        <dbReference type="SAM" id="MobiDB-lite"/>
    </source>
</evidence>